<dbReference type="PANTHER" id="PTHR47053">
    <property type="entry name" value="MUREIN DD-ENDOPEPTIDASE MEPH-RELATED"/>
    <property type="match status" value="1"/>
</dbReference>
<protein>
    <submittedName>
        <fullName evidence="6">Cell wall-associated NlpC family hydrolase</fullName>
    </submittedName>
</protein>
<reference evidence="6 7" key="1">
    <citation type="submission" date="2022-06" db="EMBL/GenBank/DDBJ databases">
        <title>Sequencing the genomes of 1000 actinobacteria strains.</title>
        <authorList>
            <person name="Klenk H.-P."/>
        </authorList>
    </citation>
    <scope>NUCLEOTIDE SEQUENCE [LARGE SCALE GENOMIC DNA]</scope>
    <source>
        <strain evidence="6 7">DSM 44170</strain>
    </source>
</reference>
<evidence type="ECO:0000313" key="7">
    <source>
        <dbReference type="Proteomes" id="UP001320766"/>
    </source>
</evidence>
<evidence type="ECO:0000256" key="2">
    <source>
        <dbReference type="ARBA" id="ARBA00022670"/>
    </source>
</evidence>
<comment type="similarity">
    <text evidence="1">Belongs to the peptidase C40 family.</text>
</comment>
<dbReference type="PANTHER" id="PTHR47053:SF1">
    <property type="entry name" value="MUREIN DD-ENDOPEPTIDASE MEPH-RELATED"/>
    <property type="match status" value="1"/>
</dbReference>
<accession>A0ABT1JZ15</accession>
<dbReference type="Proteomes" id="UP001320766">
    <property type="component" value="Unassembled WGS sequence"/>
</dbReference>
<sequence length="175" mass="19005">MSIRRRIALVTALLLVTATASVPLMPYVQPEIVRIALRIEGQRIAYSWGGGHGSDPGPSKGTCAGYRGRILPCPAERTRGLDCSGLSRWVYAQAHGQDVLGPGTTNDQVRRMRRVVSALPGDLVFFGRTTAKGLDTHHVGIYLGDGKMINAPETGAFVRVDPISRLKDFAGFYRL</sequence>
<dbReference type="RefSeq" id="WP_253768885.1">
    <property type="nucleotide sequence ID" value="NZ_BAAAVE010000012.1"/>
</dbReference>
<feature type="domain" description="NlpC/P60" evidence="5">
    <location>
        <begin position="25"/>
        <end position="175"/>
    </location>
</feature>
<comment type="caution">
    <text evidence="6">The sequence shown here is derived from an EMBL/GenBank/DDBJ whole genome shotgun (WGS) entry which is preliminary data.</text>
</comment>
<gene>
    <name evidence="6" type="ORF">HD595_002704</name>
</gene>
<dbReference type="SUPFAM" id="SSF54001">
    <property type="entry name" value="Cysteine proteinases"/>
    <property type="match status" value="1"/>
</dbReference>
<dbReference type="EMBL" id="JAMZEC010000001">
    <property type="protein sequence ID" value="MCP2346582.1"/>
    <property type="molecule type" value="Genomic_DNA"/>
</dbReference>
<evidence type="ECO:0000259" key="5">
    <source>
        <dbReference type="PROSITE" id="PS51935"/>
    </source>
</evidence>
<dbReference type="GO" id="GO:0016787">
    <property type="term" value="F:hydrolase activity"/>
    <property type="evidence" value="ECO:0007669"/>
    <property type="project" value="UniProtKB-KW"/>
</dbReference>
<proteinExistence type="inferred from homology"/>
<dbReference type="InterPro" id="IPR038765">
    <property type="entry name" value="Papain-like_cys_pep_sf"/>
</dbReference>
<keyword evidence="4" id="KW-0788">Thiol protease</keyword>
<dbReference type="Gene3D" id="3.90.1720.10">
    <property type="entry name" value="endopeptidase domain like (from Nostoc punctiforme)"/>
    <property type="match status" value="1"/>
</dbReference>
<evidence type="ECO:0000313" key="6">
    <source>
        <dbReference type="EMBL" id="MCP2346582.1"/>
    </source>
</evidence>
<evidence type="ECO:0000256" key="1">
    <source>
        <dbReference type="ARBA" id="ARBA00007074"/>
    </source>
</evidence>
<keyword evidence="7" id="KW-1185">Reference proteome</keyword>
<keyword evidence="3 6" id="KW-0378">Hydrolase</keyword>
<evidence type="ECO:0000256" key="3">
    <source>
        <dbReference type="ARBA" id="ARBA00022801"/>
    </source>
</evidence>
<organism evidence="6 7">
    <name type="scientific">Nonomuraea roseoviolacea subsp. carminata</name>
    <dbReference type="NCBI Taxonomy" id="160689"/>
    <lineage>
        <taxon>Bacteria</taxon>
        <taxon>Bacillati</taxon>
        <taxon>Actinomycetota</taxon>
        <taxon>Actinomycetes</taxon>
        <taxon>Streptosporangiales</taxon>
        <taxon>Streptosporangiaceae</taxon>
        <taxon>Nonomuraea</taxon>
    </lineage>
</organism>
<dbReference type="InterPro" id="IPR000064">
    <property type="entry name" value="NLP_P60_dom"/>
</dbReference>
<name>A0ABT1JZ15_9ACTN</name>
<evidence type="ECO:0000256" key="4">
    <source>
        <dbReference type="ARBA" id="ARBA00022807"/>
    </source>
</evidence>
<dbReference type="PROSITE" id="PS51935">
    <property type="entry name" value="NLPC_P60"/>
    <property type="match status" value="1"/>
</dbReference>
<dbReference type="InterPro" id="IPR051202">
    <property type="entry name" value="Peptidase_C40"/>
</dbReference>
<dbReference type="Pfam" id="PF00877">
    <property type="entry name" value="NLPC_P60"/>
    <property type="match status" value="1"/>
</dbReference>
<keyword evidence="2" id="KW-0645">Protease</keyword>